<keyword evidence="1" id="KW-0472">Membrane</keyword>
<dbReference type="Proteomes" id="UP000078200">
    <property type="component" value="Unassembled WGS sequence"/>
</dbReference>
<reference evidence="2" key="1">
    <citation type="submission" date="2020-05" db="UniProtKB">
        <authorList>
            <consortium name="EnsemblMetazoa"/>
        </authorList>
    </citation>
    <scope>IDENTIFICATION</scope>
    <source>
        <strain evidence="2">TTRI</strain>
    </source>
</reference>
<keyword evidence="1" id="KW-0812">Transmembrane</keyword>
<keyword evidence="3" id="KW-1185">Reference proteome</keyword>
<proteinExistence type="predicted"/>
<dbReference type="EnsemblMetazoa" id="GAUT036120-RA">
    <property type="protein sequence ID" value="GAUT036120-PA"/>
    <property type="gene ID" value="GAUT036120"/>
</dbReference>
<evidence type="ECO:0000313" key="3">
    <source>
        <dbReference type="Proteomes" id="UP000078200"/>
    </source>
</evidence>
<organism evidence="2 3">
    <name type="scientific">Glossina austeni</name>
    <name type="common">Savannah tsetse fly</name>
    <dbReference type="NCBI Taxonomy" id="7395"/>
    <lineage>
        <taxon>Eukaryota</taxon>
        <taxon>Metazoa</taxon>
        <taxon>Ecdysozoa</taxon>
        <taxon>Arthropoda</taxon>
        <taxon>Hexapoda</taxon>
        <taxon>Insecta</taxon>
        <taxon>Pterygota</taxon>
        <taxon>Neoptera</taxon>
        <taxon>Endopterygota</taxon>
        <taxon>Diptera</taxon>
        <taxon>Brachycera</taxon>
        <taxon>Muscomorpha</taxon>
        <taxon>Hippoboscoidea</taxon>
        <taxon>Glossinidae</taxon>
        <taxon>Glossina</taxon>
    </lineage>
</organism>
<accession>A0A1A9VG51</accession>
<evidence type="ECO:0000313" key="2">
    <source>
        <dbReference type="EnsemblMetazoa" id="GAUT036120-PA"/>
    </source>
</evidence>
<protein>
    <submittedName>
        <fullName evidence="2">Uncharacterized protein</fullName>
    </submittedName>
</protein>
<feature type="transmembrane region" description="Helical" evidence="1">
    <location>
        <begin position="49"/>
        <end position="71"/>
    </location>
</feature>
<evidence type="ECO:0000256" key="1">
    <source>
        <dbReference type="SAM" id="Phobius"/>
    </source>
</evidence>
<keyword evidence="1" id="KW-1133">Transmembrane helix</keyword>
<dbReference type="VEuPathDB" id="VectorBase:GAUT036120"/>
<sequence>MHPCLNTASKPFASISSMPRHCSYTLSIRIDNDKVTIIRYPFKSSKCQGYALIISLAAMTLLSVNIFLYAATPILSVNQSFWGDIEVPYKLVILRVKLCIDIDSNTR</sequence>
<dbReference type="AlphaFoldDB" id="A0A1A9VG51"/>
<name>A0A1A9VG51_GLOAU</name>